<reference evidence="2" key="2">
    <citation type="submission" date="2021-04" db="EMBL/GenBank/DDBJ databases">
        <authorList>
            <person name="Gilroy R."/>
        </authorList>
    </citation>
    <scope>NUCLEOTIDE SEQUENCE</scope>
    <source>
        <strain evidence="2">CHK188-5543</strain>
    </source>
</reference>
<evidence type="ECO:0000313" key="2">
    <source>
        <dbReference type="EMBL" id="HIX65493.1"/>
    </source>
</evidence>
<proteinExistence type="predicted"/>
<name>A0A9D1WQY6_9FIRM</name>
<organism evidence="2 3">
    <name type="scientific">Candidatus Anaerotruncus excrementipullorum</name>
    <dbReference type="NCBI Taxonomy" id="2838465"/>
    <lineage>
        <taxon>Bacteria</taxon>
        <taxon>Bacillati</taxon>
        <taxon>Bacillota</taxon>
        <taxon>Clostridia</taxon>
        <taxon>Eubacteriales</taxon>
        <taxon>Oscillospiraceae</taxon>
        <taxon>Anaerotruncus</taxon>
    </lineage>
</organism>
<keyword evidence="1" id="KW-0472">Membrane</keyword>
<dbReference type="EMBL" id="DXES01000098">
    <property type="protein sequence ID" value="HIX65493.1"/>
    <property type="molecule type" value="Genomic_DNA"/>
</dbReference>
<dbReference type="Proteomes" id="UP000886800">
    <property type="component" value="Unassembled WGS sequence"/>
</dbReference>
<comment type="caution">
    <text evidence="2">The sequence shown here is derived from an EMBL/GenBank/DDBJ whole genome shotgun (WGS) entry which is preliminary data.</text>
</comment>
<sequence>MTRKRFGLSVLAVGAVLLLAALYLLFKTHSFLAPVTLLLSIGVNTLGVATLMARDREP</sequence>
<feature type="transmembrane region" description="Helical" evidence="1">
    <location>
        <begin position="7"/>
        <end position="26"/>
    </location>
</feature>
<feature type="transmembrane region" description="Helical" evidence="1">
    <location>
        <begin position="32"/>
        <end position="53"/>
    </location>
</feature>
<evidence type="ECO:0000256" key="1">
    <source>
        <dbReference type="SAM" id="Phobius"/>
    </source>
</evidence>
<reference evidence="2" key="1">
    <citation type="journal article" date="2021" name="PeerJ">
        <title>Extensive microbial diversity within the chicken gut microbiome revealed by metagenomics and culture.</title>
        <authorList>
            <person name="Gilroy R."/>
            <person name="Ravi A."/>
            <person name="Getino M."/>
            <person name="Pursley I."/>
            <person name="Horton D.L."/>
            <person name="Alikhan N.F."/>
            <person name="Baker D."/>
            <person name="Gharbi K."/>
            <person name="Hall N."/>
            <person name="Watson M."/>
            <person name="Adriaenssens E.M."/>
            <person name="Foster-Nyarko E."/>
            <person name="Jarju S."/>
            <person name="Secka A."/>
            <person name="Antonio M."/>
            <person name="Oren A."/>
            <person name="Chaudhuri R.R."/>
            <person name="La Ragione R."/>
            <person name="Hildebrand F."/>
            <person name="Pallen M.J."/>
        </authorList>
    </citation>
    <scope>NUCLEOTIDE SEQUENCE</scope>
    <source>
        <strain evidence="2">CHK188-5543</strain>
    </source>
</reference>
<keyword evidence="1" id="KW-1133">Transmembrane helix</keyword>
<protein>
    <submittedName>
        <fullName evidence="2">Uncharacterized protein</fullName>
    </submittedName>
</protein>
<keyword evidence="1" id="KW-0812">Transmembrane</keyword>
<dbReference type="AlphaFoldDB" id="A0A9D1WQY6"/>
<evidence type="ECO:0000313" key="3">
    <source>
        <dbReference type="Proteomes" id="UP000886800"/>
    </source>
</evidence>
<gene>
    <name evidence="2" type="ORF">H9736_04520</name>
</gene>
<accession>A0A9D1WQY6</accession>